<keyword evidence="1" id="KW-1133">Transmembrane helix</keyword>
<dbReference type="Proteomes" id="UP000179266">
    <property type="component" value="Unassembled WGS sequence"/>
</dbReference>
<protein>
    <submittedName>
        <fullName evidence="2">Uncharacterized protein</fullName>
    </submittedName>
</protein>
<accession>A0A1F7RMC8</accession>
<keyword evidence="1" id="KW-0812">Transmembrane</keyword>
<feature type="transmembrane region" description="Helical" evidence="1">
    <location>
        <begin position="31"/>
        <end position="57"/>
    </location>
</feature>
<dbReference type="EMBL" id="MGDD01000310">
    <property type="protein sequence ID" value="OGL42673.1"/>
    <property type="molecule type" value="Genomic_DNA"/>
</dbReference>
<organism evidence="2 3">
    <name type="scientific">Candidatus Schekmanbacteria bacterium RBG_13_48_7</name>
    <dbReference type="NCBI Taxonomy" id="1817878"/>
    <lineage>
        <taxon>Bacteria</taxon>
        <taxon>Candidatus Schekmaniibacteriota</taxon>
    </lineage>
</organism>
<comment type="caution">
    <text evidence="2">The sequence shown here is derived from an EMBL/GenBank/DDBJ whole genome shotgun (WGS) entry which is preliminary data.</text>
</comment>
<reference evidence="2 3" key="1">
    <citation type="journal article" date="2016" name="Nat. Commun.">
        <title>Thousands of microbial genomes shed light on interconnected biogeochemical processes in an aquifer system.</title>
        <authorList>
            <person name="Anantharaman K."/>
            <person name="Brown C.T."/>
            <person name="Hug L.A."/>
            <person name="Sharon I."/>
            <person name="Castelle C.J."/>
            <person name="Probst A.J."/>
            <person name="Thomas B.C."/>
            <person name="Singh A."/>
            <person name="Wilkins M.J."/>
            <person name="Karaoz U."/>
            <person name="Brodie E.L."/>
            <person name="Williams K.H."/>
            <person name="Hubbard S.S."/>
            <person name="Banfield J.F."/>
        </authorList>
    </citation>
    <scope>NUCLEOTIDE SEQUENCE [LARGE SCALE GENOMIC DNA]</scope>
</reference>
<evidence type="ECO:0000313" key="3">
    <source>
        <dbReference type="Proteomes" id="UP000179266"/>
    </source>
</evidence>
<sequence>MILHILMLAAGLIILPAGFYANYETKKPWNIIGGIFSLIGLCLAILGTLLICVPNFFKG</sequence>
<gene>
    <name evidence="2" type="ORF">A2161_06935</name>
</gene>
<proteinExistence type="predicted"/>
<evidence type="ECO:0000256" key="1">
    <source>
        <dbReference type="SAM" id="Phobius"/>
    </source>
</evidence>
<dbReference type="AlphaFoldDB" id="A0A1F7RMC8"/>
<evidence type="ECO:0000313" key="2">
    <source>
        <dbReference type="EMBL" id="OGL42673.1"/>
    </source>
</evidence>
<name>A0A1F7RMC8_9BACT</name>
<keyword evidence="1" id="KW-0472">Membrane</keyword>